<name>A0A6N2M891_SALVM</name>
<accession>A0A6N2M891</accession>
<protein>
    <recommendedName>
        <fullName evidence="2">Histidine kinase/HSP90-like ATPase domain-containing protein</fullName>
    </recommendedName>
</protein>
<proteinExistence type="predicted"/>
<gene>
    <name evidence="1" type="ORF">SVIM_LOCUS332363</name>
</gene>
<dbReference type="AlphaFoldDB" id="A0A6N2M891"/>
<dbReference type="EMBL" id="CAADRP010001719">
    <property type="protein sequence ID" value="VFU50045.1"/>
    <property type="molecule type" value="Genomic_DNA"/>
</dbReference>
<dbReference type="Gene3D" id="3.30.565.10">
    <property type="entry name" value="Histidine kinase-like ATPase, C-terminal domain"/>
    <property type="match status" value="1"/>
</dbReference>
<reference evidence="1" key="1">
    <citation type="submission" date="2019-03" db="EMBL/GenBank/DDBJ databases">
        <authorList>
            <person name="Mank J."/>
            <person name="Almeida P."/>
        </authorList>
    </citation>
    <scope>NUCLEOTIDE SEQUENCE</scope>
    <source>
        <strain evidence="1">78183</strain>
    </source>
</reference>
<evidence type="ECO:0000313" key="1">
    <source>
        <dbReference type="EMBL" id="VFU50045.1"/>
    </source>
</evidence>
<organism evidence="1">
    <name type="scientific">Salix viminalis</name>
    <name type="common">Common osier</name>
    <name type="synonym">Basket willow</name>
    <dbReference type="NCBI Taxonomy" id="40686"/>
    <lineage>
        <taxon>Eukaryota</taxon>
        <taxon>Viridiplantae</taxon>
        <taxon>Streptophyta</taxon>
        <taxon>Embryophyta</taxon>
        <taxon>Tracheophyta</taxon>
        <taxon>Spermatophyta</taxon>
        <taxon>Magnoliopsida</taxon>
        <taxon>eudicotyledons</taxon>
        <taxon>Gunneridae</taxon>
        <taxon>Pentapetalae</taxon>
        <taxon>rosids</taxon>
        <taxon>fabids</taxon>
        <taxon>Malpighiales</taxon>
        <taxon>Salicaceae</taxon>
        <taxon>Saliceae</taxon>
        <taxon>Salix</taxon>
    </lineage>
</organism>
<dbReference type="InterPro" id="IPR036890">
    <property type="entry name" value="HATPase_C_sf"/>
</dbReference>
<sequence length="96" mass="10960">MQTILNVVGNAVKFSKEGSISITAFVAKSESLRDSRAPDFFPVLSDNHFYLRVQMQDKELTLKIFPSYLQNLYIIKLWQPEIPVAVDLALQFVRGL</sequence>
<evidence type="ECO:0008006" key="2">
    <source>
        <dbReference type="Google" id="ProtNLM"/>
    </source>
</evidence>